<keyword evidence="1" id="KW-1133">Transmembrane helix</keyword>
<reference evidence="2 3" key="1">
    <citation type="submission" date="2015-01" db="EMBL/GenBank/DDBJ databases">
        <title>Evolution of Trichinella species and genotypes.</title>
        <authorList>
            <person name="Korhonen P.K."/>
            <person name="Edoardo P."/>
            <person name="Giuseppe L.R."/>
            <person name="Gasser R.B."/>
        </authorList>
    </citation>
    <scope>NUCLEOTIDE SEQUENCE [LARGE SCALE GENOMIC DNA]</scope>
    <source>
        <strain evidence="2">ISS470</strain>
    </source>
</reference>
<evidence type="ECO:0000256" key="1">
    <source>
        <dbReference type="SAM" id="Phobius"/>
    </source>
</evidence>
<organism evidence="2 3">
    <name type="scientific">Trichinella pseudospiralis</name>
    <name type="common">Parasitic roundworm</name>
    <dbReference type="NCBI Taxonomy" id="6337"/>
    <lineage>
        <taxon>Eukaryota</taxon>
        <taxon>Metazoa</taxon>
        <taxon>Ecdysozoa</taxon>
        <taxon>Nematoda</taxon>
        <taxon>Enoplea</taxon>
        <taxon>Dorylaimia</taxon>
        <taxon>Trichinellida</taxon>
        <taxon>Trichinellidae</taxon>
        <taxon>Trichinella</taxon>
    </lineage>
</organism>
<proteinExistence type="predicted"/>
<evidence type="ECO:0000313" key="2">
    <source>
        <dbReference type="EMBL" id="KRY91807.1"/>
    </source>
</evidence>
<keyword evidence="1" id="KW-0472">Membrane</keyword>
<evidence type="ECO:0008006" key="4">
    <source>
        <dbReference type="Google" id="ProtNLM"/>
    </source>
</evidence>
<dbReference type="Proteomes" id="UP000054995">
    <property type="component" value="Unassembled WGS sequence"/>
</dbReference>
<keyword evidence="3" id="KW-1185">Reference proteome</keyword>
<feature type="transmembrane region" description="Helical" evidence="1">
    <location>
        <begin position="46"/>
        <end position="64"/>
    </location>
</feature>
<dbReference type="AlphaFoldDB" id="A0A0V1G0U4"/>
<accession>A0A0V1G0U4</accession>
<gene>
    <name evidence="2" type="ORF">T4D_6973</name>
</gene>
<comment type="caution">
    <text evidence="2">The sequence shown here is derived from an EMBL/GenBank/DDBJ whole genome shotgun (WGS) entry which is preliminary data.</text>
</comment>
<sequence length="81" mass="9443">MENSQIQLIDAVLIPKIYTTIYMNYSILVSEKYFSFQKCCLMEKQLSHLVALAFLFQTAAALIGKSIFHFKILKQHNERLD</sequence>
<keyword evidence="1" id="KW-0812">Transmembrane</keyword>
<evidence type="ECO:0000313" key="3">
    <source>
        <dbReference type="Proteomes" id="UP000054995"/>
    </source>
</evidence>
<name>A0A0V1G0U4_TRIPS</name>
<protein>
    <recommendedName>
        <fullName evidence="4">Transmembrane protein</fullName>
    </recommendedName>
</protein>
<dbReference type="EMBL" id="JYDT01000011">
    <property type="protein sequence ID" value="KRY91807.1"/>
    <property type="molecule type" value="Genomic_DNA"/>
</dbReference>